<reference evidence="1 2" key="1">
    <citation type="submission" date="2018-02" db="EMBL/GenBank/DDBJ databases">
        <title>Whole genome sequencing of endophytic bacterium.</title>
        <authorList>
            <person name="Eedara R."/>
            <person name="Podile A.R."/>
        </authorList>
    </citation>
    <scope>NUCLEOTIDE SEQUENCE [LARGE SCALE GENOMIC DNA]</scope>
    <source>
        <strain evidence="1 2">RP1T</strain>
    </source>
</reference>
<accession>A0A2S9Q7Q1</accession>
<organism evidence="1 2">
    <name type="scientific">Labrys okinawensis</name>
    <dbReference type="NCBI Taxonomy" id="346911"/>
    <lineage>
        <taxon>Bacteria</taxon>
        <taxon>Pseudomonadati</taxon>
        <taxon>Pseudomonadota</taxon>
        <taxon>Alphaproteobacteria</taxon>
        <taxon>Hyphomicrobiales</taxon>
        <taxon>Xanthobacteraceae</taxon>
        <taxon>Labrys</taxon>
    </lineage>
</organism>
<proteinExistence type="predicted"/>
<comment type="caution">
    <text evidence="1">The sequence shown here is derived from an EMBL/GenBank/DDBJ whole genome shotgun (WGS) entry which is preliminary data.</text>
</comment>
<evidence type="ECO:0000313" key="2">
    <source>
        <dbReference type="Proteomes" id="UP000237682"/>
    </source>
</evidence>
<name>A0A2S9Q7Q1_9HYPH</name>
<dbReference type="EMBL" id="PUEJ01000009">
    <property type="protein sequence ID" value="PRH85365.1"/>
    <property type="molecule type" value="Genomic_DNA"/>
</dbReference>
<dbReference type="AlphaFoldDB" id="A0A2S9Q7Q1"/>
<keyword evidence="2" id="KW-1185">Reference proteome</keyword>
<evidence type="ECO:0000313" key="1">
    <source>
        <dbReference type="EMBL" id="PRH85365.1"/>
    </source>
</evidence>
<gene>
    <name evidence="1" type="ORF">C5L14_23275</name>
</gene>
<dbReference type="Proteomes" id="UP000237682">
    <property type="component" value="Unassembled WGS sequence"/>
</dbReference>
<sequence>MFDTGAGAVKSSGAVWGDVARVNINQTWTAAQTFNGGALVPNQSVGEGNGNVANTKYVYDFFNAAFNVTVAPLASPAFTGNPTAPTPSAGDNDTSIATTAFVQGELNSPKVRVLASPPIQNYSANVTLAKSDTGSIIRLSSGTTFITTLPDNGTGTQPCKYYIFNASTVPQTLKVAANNYIYSRSGVSASGGTYTIAPKGAVAVYAANWDWHLIENPPLGSAALLNVGTSAGQVVQLDGSARLPAVDGSQLTNVNAAAVPVRQTVLSGPAASGLPNFLPATSGSLSLTSQNISTGSAALVVTAANGFGASGAANVIGMSTTNLTWSGLAASTTVYLGVTISGGALTPFSTTLEPVYQRGGTISTTNGQYTFDIVAMQMYLGNGSVANPVNAVFVGEVVTGASSVTSTIAYAYQGIYVYDDTGSLPGAGTNVAKNHNIGVNADVVARLRARCVTAELGYSVGDMLDCPHLWGSAAAASFEVATRKNVVTFTTGSTYAGWHAVNLSTGATSTTGLTLARWRYQIRVERGW</sequence>
<protein>
    <submittedName>
        <fullName evidence="1">Uncharacterized protein</fullName>
    </submittedName>
</protein>